<organism evidence="1 2">
    <name type="scientific">Olea europaea subsp. europaea</name>
    <dbReference type="NCBI Taxonomy" id="158383"/>
    <lineage>
        <taxon>Eukaryota</taxon>
        <taxon>Viridiplantae</taxon>
        <taxon>Streptophyta</taxon>
        <taxon>Embryophyta</taxon>
        <taxon>Tracheophyta</taxon>
        <taxon>Spermatophyta</taxon>
        <taxon>Magnoliopsida</taxon>
        <taxon>eudicotyledons</taxon>
        <taxon>Gunneridae</taxon>
        <taxon>Pentapetalae</taxon>
        <taxon>asterids</taxon>
        <taxon>lamiids</taxon>
        <taxon>Lamiales</taxon>
        <taxon>Oleaceae</taxon>
        <taxon>Oleeae</taxon>
        <taxon>Olea</taxon>
    </lineage>
</organism>
<dbReference type="Gramene" id="OE9A120282T1">
    <property type="protein sequence ID" value="OE9A120282C1"/>
    <property type="gene ID" value="OE9A120282"/>
</dbReference>
<accession>A0A8S0V9Z1</accession>
<comment type="caution">
    <text evidence="1">The sequence shown here is derived from an EMBL/GenBank/DDBJ whole genome shotgun (WGS) entry which is preliminary data.</text>
</comment>
<keyword evidence="2" id="KW-1185">Reference proteome</keyword>
<dbReference type="EMBL" id="CACTIH010009220">
    <property type="protein sequence ID" value="CAA3027783.1"/>
    <property type="molecule type" value="Genomic_DNA"/>
</dbReference>
<evidence type="ECO:0000313" key="1">
    <source>
        <dbReference type="EMBL" id="CAA3027783.1"/>
    </source>
</evidence>
<reference evidence="1 2" key="1">
    <citation type="submission" date="2019-12" db="EMBL/GenBank/DDBJ databases">
        <authorList>
            <person name="Alioto T."/>
            <person name="Alioto T."/>
            <person name="Gomez Garrido J."/>
        </authorList>
    </citation>
    <scope>NUCLEOTIDE SEQUENCE [LARGE SCALE GENOMIC DNA]</scope>
</reference>
<dbReference type="AlphaFoldDB" id="A0A8S0V9Z1"/>
<evidence type="ECO:0000313" key="2">
    <source>
        <dbReference type="Proteomes" id="UP000594638"/>
    </source>
</evidence>
<protein>
    <submittedName>
        <fullName evidence="1">Uncharacterized protein</fullName>
    </submittedName>
</protein>
<dbReference type="Proteomes" id="UP000594638">
    <property type="component" value="Unassembled WGS sequence"/>
</dbReference>
<gene>
    <name evidence="1" type="ORF">OLEA9_A120282</name>
</gene>
<proteinExistence type="predicted"/>
<name>A0A8S0V9Z1_OLEEU</name>
<sequence>MARSDGEDKEIGFRLILQLAGRIPERDDIDVGLYNGTKIVCLEQRFLNRFLNGSILLGFFAQNGRR</sequence>